<dbReference type="InterPro" id="IPR002146">
    <property type="entry name" value="ATP_synth_b/b'su_bac/chlpt"/>
</dbReference>
<keyword evidence="3 13" id="KW-0138">CF(0)</keyword>
<keyword evidence="8 13" id="KW-0472">Membrane</keyword>
<comment type="subcellular location">
    <subcellularLocation>
        <location evidence="13">Cell membrane</location>
        <topology evidence="13">Single-pass membrane protein</topology>
    </subcellularLocation>
    <subcellularLocation>
        <location evidence="12">Endomembrane system</location>
        <topology evidence="12">Single-pass membrane protein</topology>
    </subcellularLocation>
</comment>
<dbReference type="RefSeq" id="WP_198916600.1">
    <property type="nucleotide sequence ID" value="NZ_JAEKPD010000010.1"/>
</dbReference>
<dbReference type="GO" id="GO:0045259">
    <property type="term" value="C:proton-transporting ATP synthase complex"/>
    <property type="evidence" value="ECO:0007669"/>
    <property type="project" value="UniProtKB-KW"/>
</dbReference>
<evidence type="ECO:0000256" key="3">
    <source>
        <dbReference type="ARBA" id="ARBA00022547"/>
    </source>
</evidence>
<dbReference type="Pfam" id="PF00430">
    <property type="entry name" value="ATP-synt_B"/>
    <property type="match status" value="1"/>
</dbReference>
<comment type="function">
    <text evidence="10 13">F(1)F(0) ATP synthase produces ATP from ADP in the presence of a proton or sodium gradient. F-type ATPases consist of two structural domains, F(1) containing the extramembraneous catalytic core and F(0) containing the membrane proton channel, linked together by a central stalk and a peripheral stalk. During catalysis, ATP synthesis in the catalytic domain of F(1) is coupled via a rotary mechanism of the central stalk subunits to proton translocation.</text>
</comment>
<feature type="signal peptide" evidence="16">
    <location>
        <begin position="1"/>
        <end position="18"/>
    </location>
</feature>
<accession>A0A934IIZ7</accession>
<evidence type="ECO:0000256" key="4">
    <source>
        <dbReference type="ARBA" id="ARBA00022692"/>
    </source>
</evidence>
<keyword evidence="18" id="KW-1185">Reference proteome</keyword>
<dbReference type="NCBIfam" id="NF009989">
    <property type="entry name" value="PRK13455.1"/>
    <property type="match status" value="1"/>
</dbReference>
<dbReference type="AlphaFoldDB" id="A0A934IIZ7"/>
<evidence type="ECO:0000256" key="5">
    <source>
        <dbReference type="ARBA" id="ARBA00022781"/>
    </source>
</evidence>
<comment type="function">
    <text evidence="11">Component of the F(0) channel, it forms part of the peripheral stalk, linking F(1) to F(0). The b'-subunit is a diverged and duplicated form of b found in plants and photosynthetic bacteria.</text>
</comment>
<evidence type="ECO:0000256" key="1">
    <source>
        <dbReference type="ARBA" id="ARBA00005513"/>
    </source>
</evidence>
<feature type="coiled-coil region" evidence="15">
    <location>
        <begin position="63"/>
        <end position="141"/>
    </location>
</feature>
<evidence type="ECO:0000256" key="12">
    <source>
        <dbReference type="ARBA" id="ARBA00037847"/>
    </source>
</evidence>
<sequence>MHRLTLTAALALPMPALAAAEGTPFISLNNTDFVVLLGFLIFIGVLVYYRVPTMLVGLLDKRAQGIRDDLAEARALREEAQSLLASYERKQKDVQNQADRIVAAAKEDAKANAEKAKKDLEATLERRIQGAKEQIASAEEDAVRNVRNRAVAVAISAARDVLSQKIDGAKQDALIDDAIKTVDAKLH</sequence>
<dbReference type="GO" id="GO:0012505">
    <property type="term" value="C:endomembrane system"/>
    <property type="evidence" value="ECO:0007669"/>
    <property type="project" value="UniProtKB-SubCell"/>
</dbReference>
<keyword evidence="4 13" id="KW-0812">Transmembrane</keyword>
<dbReference type="CDD" id="cd06503">
    <property type="entry name" value="ATP-synt_Fo_b"/>
    <property type="match status" value="1"/>
</dbReference>
<keyword evidence="5 13" id="KW-0375">Hydrogen ion transport</keyword>
<dbReference type="EMBL" id="JAEKPD010000010">
    <property type="protein sequence ID" value="MBJ3763430.1"/>
    <property type="molecule type" value="Genomic_DNA"/>
</dbReference>
<comment type="similarity">
    <text evidence="1 13 14">Belongs to the ATPase B chain family.</text>
</comment>
<evidence type="ECO:0000256" key="2">
    <source>
        <dbReference type="ARBA" id="ARBA00022448"/>
    </source>
</evidence>
<dbReference type="GO" id="GO:0005886">
    <property type="term" value="C:plasma membrane"/>
    <property type="evidence" value="ECO:0007669"/>
    <property type="project" value="UniProtKB-SubCell"/>
</dbReference>
<evidence type="ECO:0000313" key="18">
    <source>
        <dbReference type="Proteomes" id="UP000642488"/>
    </source>
</evidence>
<keyword evidence="9 13" id="KW-0066">ATP synthesis</keyword>
<dbReference type="PANTHER" id="PTHR33445">
    <property type="entry name" value="ATP SYNTHASE SUBUNIT B', CHLOROPLASTIC"/>
    <property type="match status" value="1"/>
</dbReference>
<evidence type="ECO:0000256" key="7">
    <source>
        <dbReference type="ARBA" id="ARBA00023065"/>
    </source>
</evidence>
<name>A0A934IIZ7_9RHOB</name>
<keyword evidence="6 13" id="KW-1133">Transmembrane helix</keyword>
<evidence type="ECO:0000256" key="15">
    <source>
        <dbReference type="SAM" id="Coils"/>
    </source>
</evidence>
<proteinExistence type="inferred from homology"/>
<dbReference type="HAMAP" id="MF_01398">
    <property type="entry name" value="ATP_synth_b_bprime"/>
    <property type="match status" value="1"/>
</dbReference>
<feature type="transmembrane region" description="Helical" evidence="13">
    <location>
        <begin position="36"/>
        <end position="59"/>
    </location>
</feature>
<keyword evidence="13" id="KW-1003">Cell membrane</keyword>
<evidence type="ECO:0000313" key="17">
    <source>
        <dbReference type="EMBL" id="MBJ3763430.1"/>
    </source>
</evidence>
<feature type="chain" id="PRO_5037228365" description="ATP synthase subunit b" evidence="16">
    <location>
        <begin position="19"/>
        <end position="187"/>
    </location>
</feature>
<evidence type="ECO:0000256" key="14">
    <source>
        <dbReference type="RuleBase" id="RU003848"/>
    </source>
</evidence>
<comment type="caution">
    <text evidence="17">The sequence shown here is derived from an EMBL/GenBank/DDBJ whole genome shotgun (WGS) entry which is preliminary data.</text>
</comment>
<comment type="subunit">
    <text evidence="13">F-type ATPases have 2 components, F(1) - the catalytic core - and F(0) - the membrane proton channel. F(1) has five subunits: alpha(3), beta(3), gamma(1), delta(1), epsilon(1). F(0) has three main subunits: a(1), b(2) and c(10-14). The alpha and beta chains form an alternating ring which encloses part of the gamma chain. F(1) is attached to F(0) by a central stalk formed by the gamma and epsilon chains, while a peripheral stalk is formed by the delta and b chains.</text>
</comment>
<organism evidence="17 18">
    <name type="scientific">Palleronia pontilimi</name>
    <dbReference type="NCBI Taxonomy" id="1964209"/>
    <lineage>
        <taxon>Bacteria</taxon>
        <taxon>Pseudomonadati</taxon>
        <taxon>Pseudomonadota</taxon>
        <taxon>Alphaproteobacteria</taxon>
        <taxon>Rhodobacterales</taxon>
        <taxon>Roseobacteraceae</taxon>
        <taxon>Palleronia</taxon>
    </lineage>
</organism>
<evidence type="ECO:0000256" key="6">
    <source>
        <dbReference type="ARBA" id="ARBA00022989"/>
    </source>
</evidence>
<dbReference type="PANTHER" id="PTHR33445:SF1">
    <property type="entry name" value="ATP SYNTHASE SUBUNIT B"/>
    <property type="match status" value="1"/>
</dbReference>
<dbReference type="InterPro" id="IPR050059">
    <property type="entry name" value="ATP_synthase_B_chain"/>
</dbReference>
<keyword evidence="16" id="KW-0732">Signal</keyword>
<reference evidence="17" key="1">
    <citation type="submission" date="2020-12" db="EMBL/GenBank/DDBJ databases">
        <title>Bacterial taxonomy.</title>
        <authorList>
            <person name="Pan X."/>
        </authorList>
    </citation>
    <scope>NUCLEOTIDE SEQUENCE</scope>
    <source>
        <strain evidence="17">KCTC 52957</strain>
    </source>
</reference>
<dbReference type="Proteomes" id="UP000642488">
    <property type="component" value="Unassembled WGS sequence"/>
</dbReference>
<dbReference type="GO" id="GO:0046933">
    <property type="term" value="F:proton-transporting ATP synthase activity, rotational mechanism"/>
    <property type="evidence" value="ECO:0007669"/>
    <property type="project" value="UniProtKB-UniRule"/>
</dbReference>
<evidence type="ECO:0000256" key="8">
    <source>
        <dbReference type="ARBA" id="ARBA00023136"/>
    </source>
</evidence>
<keyword evidence="2 13" id="KW-0813">Transport</keyword>
<protein>
    <recommendedName>
        <fullName evidence="13">ATP synthase subunit b</fullName>
    </recommendedName>
    <alternativeName>
        <fullName evidence="13">ATP synthase F(0) sector subunit b</fullName>
    </alternativeName>
    <alternativeName>
        <fullName evidence="13">ATPase subunit I</fullName>
    </alternativeName>
    <alternativeName>
        <fullName evidence="13">F-type ATPase subunit b</fullName>
        <shortName evidence="13">F-ATPase subunit b</shortName>
    </alternativeName>
</protein>
<evidence type="ECO:0000256" key="10">
    <source>
        <dbReference type="ARBA" id="ARBA00025198"/>
    </source>
</evidence>
<evidence type="ECO:0000256" key="13">
    <source>
        <dbReference type="HAMAP-Rule" id="MF_01398"/>
    </source>
</evidence>
<evidence type="ECO:0000256" key="9">
    <source>
        <dbReference type="ARBA" id="ARBA00023310"/>
    </source>
</evidence>
<evidence type="ECO:0000256" key="16">
    <source>
        <dbReference type="SAM" id="SignalP"/>
    </source>
</evidence>
<keyword evidence="15" id="KW-0175">Coiled coil</keyword>
<evidence type="ECO:0000256" key="11">
    <source>
        <dbReference type="ARBA" id="ARBA00025614"/>
    </source>
</evidence>
<gene>
    <name evidence="13" type="primary">atpF</name>
    <name evidence="17" type="ORF">ILP92_11800</name>
</gene>
<keyword evidence="7 13" id="KW-0406">Ion transport</keyword>
<dbReference type="GO" id="GO:0046961">
    <property type="term" value="F:proton-transporting ATPase activity, rotational mechanism"/>
    <property type="evidence" value="ECO:0007669"/>
    <property type="project" value="TreeGrafter"/>
</dbReference>